<name>A0A2U3AB09_9BACL</name>
<evidence type="ECO:0000313" key="6">
    <source>
        <dbReference type="Proteomes" id="UP000294641"/>
    </source>
</evidence>
<dbReference type="EMBL" id="SNZG01000028">
    <property type="protein sequence ID" value="TDR35773.1"/>
    <property type="molecule type" value="Genomic_DNA"/>
</dbReference>
<dbReference type="PROSITE" id="PS50110">
    <property type="entry name" value="RESPONSE_REGULATORY"/>
    <property type="match status" value="1"/>
</dbReference>
<accession>A0A2U3AB09</accession>
<dbReference type="InterPro" id="IPR001789">
    <property type="entry name" value="Sig_transdc_resp-reg_receiver"/>
</dbReference>
<evidence type="ECO:0000313" key="4">
    <source>
        <dbReference type="EMBL" id="TDR35773.1"/>
    </source>
</evidence>
<reference evidence="3 5" key="1">
    <citation type="submission" date="2018-06" db="EMBL/GenBank/DDBJ databases">
        <authorList>
            <consortium name="Pathogen Informatics"/>
            <person name="Doyle S."/>
        </authorList>
    </citation>
    <scope>NUCLEOTIDE SEQUENCE [LARGE SCALE GENOMIC DNA]</scope>
    <source>
        <strain evidence="3 5">NCTC10597</strain>
    </source>
</reference>
<feature type="modified residue" description="4-aspartylphosphate" evidence="1">
    <location>
        <position position="53"/>
    </location>
</feature>
<evidence type="ECO:0000313" key="5">
    <source>
        <dbReference type="Proteomes" id="UP000254330"/>
    </source>
</evidence>
<protein>
    <submittedName>
        <fullName evidence="3">Chemotaxis protein CheY</fullName>
    </submittedName>
    <submittedName>
        <fullName evidence="4">Two-component system chemotaxis response regulator CheY</fullName>
    </submittedName>
</protein>
<comment type="caution">
    <text evidence="3">The sequence shown here is derived from an EMBL/GenBank/DDBJ whole genome shotgun (WGS) entry which is preliminary data.</text>
</comment>
<dbReference type="Gene3D" id="3.40.50.2300">
    <property type="match status" value="1"/>
</dbReference>
<proteinExistence type="predicted"/>
<dbReference type="Pfam" id="PF00072">
    <property type="entry name" value="Response_reg"/>
    <property type="match status" value="1"/>
</dbReference>
<dbReference type="RefSeq" id="WP_109350238.1">
    <property type="nucleotide sequence ID" value="NZ_BJUE01000023.1"/>
</dbReference>
<dbReference type="PANTHER" id="PTHR43228:SF1">
    <property type="entry name" value="TWO-COMPONENT RESPONSE REGULATOR ARR22"/>
    <property type="match status" value="1"/>
</dbReference>
<dbReference type="AlphaFoldDB" id="A0A2U3AB09"/>
<dbReference type="SUPFAM" id="SSF52172">
    <property type="entry name" value="CheY-like"/>
    <property type="match status" value="1"/>
</dbReference>
<dbReference type="Proteomes" id="UP000254330">
    <property type="component" value="Unassembled WGS sequence"/>
</dbReference>
<dbReference type="OrthoDB" id="9790669at2"/>
<dbReference type="InterPro" id="IPR011006">
    <property type="entry name" value="CheY-like_superfamily"/>
</dbReference>
<evidence type="ECO:0000313" key="3">
    <source>
        <dbReference type="EMBL" id="STX09677.1"/>
    </source>
</evidence>
<keyword evidence="6" id="KW-1185">Reference proteome</keyword>
<sequence>MTTLLIVDDTLLMRQRIRDIANDNDMKVVGEAENGIQAVELYRDLQPDVVLMDITMPLKSGIDATADIISEFPDAVIIMLSALEQQKIIIQALENGAKDFLVKPFEPQQFVRTVRQFI</sequence>
<feature type="domain" description="Response regulatory" evidence="2">
    <location>
        <begin position="3"/>
        <end position="118"/>
    </location>
</feature>
<dbReference type="PANTHER" id="PTHR43228">
    <property type="entry name" value="TWO-COMPONENT RESPONSE REGULATOR"/>
    <property type="match status" value="1"/>
</dbReference>
<evidence type="ECO:0000259" key="2">
    <source>
        <dbReference type="PROSITE" id="PS50110"/>
    </source>
</evidence>
<evidence type="ECO:0000256" key="1">
    <source>
        <dbReference type="PROSITE-ProRule" id="PRU00169"/>
    </source>
</evidence>
<dbReference type="Proteomes" id="UP000294641">
    <property type="component" value="Unassembled WGS sequence"/>
</dbReference>
<keyword evidence="1" id="KW-0597">Phosphoprotein</keyword>
<dbReference type="SMART" id="SM00448">
    <property type="entry name" value="REC"/>
    <property type="match status" value="1"/>
</dbReference>
<organism evidence="3 5">
    <name type="scientific">Kurthia zopfii</name>
    <dbReference type="NCBI Taxonomy" id="1650"/>
    <lineage>
        <taxon>Bacteria</taxon>
        <taxon>Bacillati</taxon>
        <taxon>Bacillota</taxon>
        <taxon>Bacilli</taxon>
        <taxon>Bacillales</taxon>
        <taxon>Caryophanaceae</taxon>
        <taxon>Kurthia</taxon>
    </lineage>
</organism>
<gene>
    <name evidence="3" type="primary">cheY_2</name>
    <name evidence="4" type="ORF">DFR61_1283</name>
    <name evidence="3" type="ORF">NCTC10597_01370</name>
</gene>
<reference evidence="4 6" key="2">
    <citation type="submission" date="2019-03" db="EMBL/GenBank/DDBJ databases">
        <title>Genomic Encyclopedia of Type Strains, Phase IV (KMG-IV): sequencing the most valuable type-strain genomes for metagenomic binning, comparative biology and taxonomic classification.</title>
        <authorList>
            <person name="Goeker M."/>
        </authorList>
    </citation>
    <scope>NUCLEOTIDE SEQUENCE [LARGE SCALE GENOMIC DNA]</scope>
    <source>
        <strain evidence="4 6">DSM 20580</strain>
    </source>
</reference>
<dbReference type="InterPro" id="IPR052048">
    <property type="entry name" value="ST_Response_Regulator"/>
</dbReference>
<dbReference type="GO" id="GO:0000160">
    <property type="term" value="P:phosphorelay signal transduction system"/>
    <property type="evidence" value="ECO:0007669"/>
    <property type="project" value="InterPro"/>
</dbReference>
<dbReference type="EMBL" id="UGNP01000001">
    <property type="protein sequence ID" value="STX09677.1"/>
    <property type="molecule type" value="Genomic_DNA"/>
</dbReference>